<dbReference type="eggNOG" id="COG5635">
    <property type="taxonomic scope" value="Bacteria"/>
</dbReference>
<protein>
    <submittedName>
        <fullName evidence="7">Pentapeptide repeat protein</fullName>
    </submittedName>
</protein>
<reference evidence="7 8" key="1">
    <citation type="submission" date="2010-10" db="EMBL/GenBank/DDBJ databases">
        <title>Complete sequence of Frankia sp. EuI1c.</title>
        <authorList>
            <consortium name="US DOE Joint Genome Institute"/>
            <person name="Lucas S."/>
            <person name="Copeland A."/>
            <person name="Lapidus A."/>
            <person name="Cheng J.-F."/>
            <person name="Bruce D."/>
            <person name="Goodwin L."/>
            <person name="Pitluck S."/>
            <person name="Chertkov O."/>
            <person name="Detter J.C."/>
            <person name="Han C."/>
            <person name="Tapia R."/>
            <person name="Land M."/>
            <person name="Hauser L."/>
            <person name="Jeffries C."/>
            <person name="Kyrpides N."/>
            <person name="Ivanova N."/>
            <person name="Mikhailova N."/>
            <person name="Beauchemin N."/>
            <person name="Sen A."/>
            <person name="Sur S.A."/>
            <person name="Gtari M."/>
            <person name="Wall L."/>
            <person name="Tisa L."/>
            <person name="Woyke T."/>
        </authorList>
    </citation>
    <scope>NUCLEOTIDE SEQUENCE [LARGE SCALE GENOMIC DNA]</scope>
    <source>
        <strain evidence="8">DSM 45817 / CECT 9037 / EuI1c</strain>
    </source>
</reference>
<keyword evidence="2" id="KW-0677">Repeat</keyword>
<feature type="repeat" description="WD" evidence="3">
    <location>
        <begin position="1123"/>
        <end position="1157"/>
    </location>
</feature>
<evidence type="ECO:0000259" key="5">
    <source>
        <dbReference type="Pfam" id="PF13676"/>
    </source>
</evidence>
<feature type="repeat" description="WD" evidence="3">
    <location>
        <begin position="1200"/>
        <end position="1241"/>
    </location>
</feature>
<feature type="region of interest" description="Disordered" evidence="4">
    <location>
        <begin position="1541"/>
        <end position="1573"/>
    </location>
</feature>
<dbReference type="HOGENOM" id="CLU_002061_0_0_11"/>
<evidence type="ECO:0000313" key="7">
    <source>
        <dbReference type="EMBL" id="ADP82342.1"/>
    </source>
</evidence>
<dbReference type="PROSITE" id="PS50294">
    <property type="entry name" value="WD_REPEATS_REGION"/>
    <property type="match status" value="5"/>
</dbReference>
<dbReference type="InterPro" id="IPR001646">
    <property type="entry name" value="5peptide_repeat"/>
</dbReference>
<dbReference type="InterPro" id="IPR019775">
    <property type="entry name" value="WD40_repeat_CS"/>
</dbReference>
<gene>
    <name evidence="7" type="ordered locus">FraEuI1c_4343</name>
</gene>
<name>E3JD58_PSEI1</name>
<dbReference type="PROSITE" id="PS00678">
    <property type="entry name" value="WD_REPEATS_1"/>
    <property type="match status" value="3"/>
</dbReference>
<keyword evidence="1 3" id="KW-0853">WD repeat</keyword>
<dbReference type="InterPro" id="IPR035897">
    <property type="entry name" value="Toll_tir_struct_dom_sf"/>
</dbReference>
<feature type="repeat" description="WD" evidence="3">
    <location>
        <begin position="1158"/>
        <end position="1199"/>
    </location>
</feature>
<evidence type="ECO:0000256" key="1">
    <source>
        <dbReference type="ARBA" id="ARBA00022574"/>
    </source>
</evidence>
<dbReference type="InterPro" id="IPR001680">
    <property type="entry name" value="WD40_rpt"/>
</dbReference>
<feature type="repeat" description="WD" evidence="3">
    <location>
        <begin position="1409"/>
        <end position="1450"/>
    </location>
</feature>
<dbReference type="KEGG" id="fri:FraEuI1c_4343"/>
<dbReference type="InterPro" id="IPR011047">
    <property type="entry name" value="Quinoprotein_ADH-like_sf"/>
</dbReference>
<accession>E3JD58</accession>
<evidence type="ECO:0000313" key="8">
    <source>
        <dbReference type="Proteomes" id="UP000002484"/>
    </source>
</evidence>
<dbReference type="Gene3D" id="3.40.50.300">
    <property type="entry name" value="P-loop containing nucleotide triphosphate hydrolases"/>
    <property type="match status" value="1"/>
</dbReference>
<evidence type="ECO:0000256" key="4">
    <source>
        <dbReference type="SAM" id="MobiDB-lite"/>
    </source>
</evidence>
<dbReference type="EMBL" id="CP002299">
    <property type="protein sequence ID" value="ADP82342.1"/>
    <property type="molecule type" value="Genomic_DNA"/>
</dbReference>
<feature type="repeat" description="WD" evidence="3">
    <location>
        <begin position="1242"/>
        <end position="1283"/>
    </location>
</feature>
<feature type="repeat" description="WD" evidence="3">
    <location>
        <begin position="1451"/>
        <end position="1492"/>
    </location>
</feature>
<dbReference type="SUPFAM" id="SSF141571">
    <property type="entry name" value="Pentapeptide repeat-like"/>
    <property type="match status" value="1"/>
</dbReference>
<dbReference type="eggNOG" id="COG2319">
    <property type="taxonomic scope" value="Bacteria"/>
</dbReference>
<dbReference type="Pfam" id="PF22739">
    <property type="entry name" value="NA-iREase3"/>
    <property type="match status" value="1"/>
</dbReference>
<dbReference type="PANTHER" id="PTHR19848">
    <property type="entry name" value="WD40 REPEAT PROTEIN"/>
    <property type="match status" value="1"/>
</dbReference>
<evidence type="ECO:0000256" key="3">
    <source>
        <dbReference type="PROSITE-ProRule" id="PRU00221"/>
    </source>
</evidence>
<feature type="compositionally biased region" description="Basic and acidic residues" evidence="4">
    <location>
        <begin position="1553"/>
        <end position="1563"/>
    </location>
</feature>
<organism evidence="7 8">
    <name type="scientific">Pseudofrankia inefficax (strain DSM 45817 / CECT 9037 / DDB 130130 / EuI1c)</name>
    <name type="common">Frankia inefficax</name>
    <dbReference type="NCBI Taxonomy" id="298654"/>
    <lineage>
        <taxon>Bacteria</taxon>
        <taxon>Bacillati</taxon>
        <taxon>Actinomycetota</taxon>
        <taxon>Actinomycetes</taxon>
        <taxon>Frankiales</taxon>
        <taxon>Frankiaceae</taxon>
        <taxon>Pseudofrankia</taxon>
    </lineage>
</organism>
<dbReference type="Pfam" id="PF00400">
    <property type="entry name" value="WD40"/>
    <property type="match status" value="5"/>
</dbReference>
<dbReference type="Gene3D" id="2.160.20.80">
    <property type="entry name" value="E3 ubiquitin-protein ligase SopA"/>
    <property type="match status" value="1"/>
</dbReference>
<dbReference type="SMART" id="SM00320">
    <property type="entry name" value="WD40"/>
    <property type="match status" value="11"/>
</dbReference>
<dbReference type="Gene3D" id="2.130.10.10">
    <property type="entry name" value="YVTN repeat-like/Quinoprotein amine dehydrogenase"/>
    <property type="match status" value="4"/>
</dbReference>
<evidence type="ECO:0000256" key="2">
    <source>
        <dbReference type="ARBA" id="ARBA00022737"/>
    </source>
</evidence>
<evidence type="ECO:0000259" key="6">
    <source>
        <dbReference type="Pfam" id="PF22739"/>
    </source>
</evidence>
<dbReference type="Gene3D" id="3.40.50.10140">
    <property type="entry name" value="Toll/interleukin-1 receptor homology (TIR) domain"/>
    <property type="match status" value="1"/>
</dbReference>
<dbReference type="OrthoDB" id="414967at2"/>
<dbReference type="PROSITE" id="PS50082">
    <property type="entry name" value="WD_REPEATS_2"/>
    <property type="match status" value="8"/>
</dbReference>
<dbReference type="Pfam" id="PF00805">
    <property type="entry name" value="Pentapeptide"/>
    <property type="match status" value="1"/>
</dbReference>
<feature type="domain" description="TIR" evidence="5">
    <location>
        <begin position="31"/>
        <end position="143"/>
    </location>
</feature>
<dbReference type="SUPFAM" id="SSF52540">
    <property type="entry name" value="P-loop containing nucleoside triphosphate hydrolases"/>
    <property type="match status" value="1"/>
</dbReference>
<dbReference type="STRING" id="298654.FraEuI1c_4343"/>
<dbReference type="InterPro" id="IPR015943">
    <property type="entry name" value="WD40/YVTN_repeat-like_dom_sf"/>
</dbReference>
<dbReference type="InterPro" id="IPR027417">
    <property type="entry name" value="P-loop_NTPase"/>
</dbReference>
<dbReference type="GO" id="GO:0007165">
    <property type="term" value="P:signal transduction"/>
    <property type="evidence" value="ECO:0007669"/>
    <property type="project" value="InterPro"/>
</dbReference>
<dbReference type="PANTHER" id="PTHR19848:SF8">
    <property type="entry name" value="F-BOX AND WD REPEAT DOMAIN CONTAINING 7"/>
    <property type="match status" value="1"/>
</dbReference>
<dbReference type="InterPro" id="IPR054571">
    <property type="entry name" value="NA-iREase3_dom"/>
</dbReference>
<dbReference type="Proteomes" id="UP000002484">
    <property type="component" value="Chromosome"/>
</dbReference>
<dbReference type="SUPFAM" id="SSF50998">
    <property type="entry name" value="Quinoprotein alcohol dehydrogenase-like"/>
    <property type="match status" value="2"/>
</dbReference>
<dbReference type="CDD" id="cd00200">
    <property type="entry name" value="WD40"/>
    <property type="match status" value="1"/>
</dbReference>
<feature type="domain" description="NACHT-associated inactive Restriction Endonuclease 2 sensor" evidence="6">
    <location>
        <begin position="189"/>
        <end position="301"/>
    </location>
</feature>
<sequence>MTGDGDVDRALAGGDGRQPDFLVNYVETVDADRLWAEWIGWQLTVAGLWPLVQAWDAVPGSSRVGWFDHAVRVAQRTLVVVSPEALESRGAVATWEAAFRSDPDGSGRRLIPVKVRPSTLPGVLGGLVAIDLAGLDEQEAAETLAAGVEAAINGTARPRTEPMFPGTADAPAGAGPSFPGPQLPDKLVELLNRVTEAYLERFPDAAVTRAVSPDGLRYLEILARVDGEPRRWTVGVHAGDLDEAALARFLAEVHSPRLEADELAESELVYDGRITDGQVRARARRRGVEVASLRAVERGWDPAEYRARQATLLAADQVYPPELYVPQRYVRFDEPPGSPAHADVFGAVVDWLDTRDARLVLVLADFGHGKTFLTRELARRVPLLLPQLTPMLISLQTYEKSHNLDTVLAVHLQESGEDSVSARAVRRMLDRGQILLIFDGFDELAIRLTYDGAVEHLNMIFSAVSGRAKVIVTSRTQHFASDQQWRAALRAEDQRRSGPPARPGEPWLTALGAQVQLFPAARTIRLTGFDDDQILEFLTRHYAHAGETAPGAAARRRLDLLAGVADLRGLSSTPRMLAFIADLAEADLLAARATGGQMTQADLYRLLVDRWLTLETGRRRPTRGSMPTLSTGQLATAARAVALRLWTSRADGLDLATLSTVVGQTFPELGPTTLDPAQAVFTIGSGSLLVRDEADRFRFVHSSVLEYLVAVTTAGQIAATGDSPALRERELSTLIVDFLIGAADRTALERWARALLGDRFTPEERAAAGGSLPERGGTAHANALAVASRLGLRELPVDLAGQDLRGIDLSGRVLRGANLRGANLSGVRLSDVDLTDADLTDADLTSAYLVRPRLHRTRLTGSRWRDAALLAPDLDEQARAATELVPAAMTGRDPVRVWRLPPGESQWSRVEALEWSPDGTTLAIDRATDTVIATADLRPVQVMAGHPAFTPDGSLLAVEFGAGVIRRWDARGGEQVRKLAGYSGLLSKWALSPDRAILATVTYPRNASWPRDQDYTFRLWNTVTGEQTHESTGVRFAAIAFTPDGRILAGAHDRAAIQLWDTATGRQVRQFVDLPGSVDAMTFSPNGNVLAVAGTNTVGLWRVADGRRIRTVTVGRLLGAGTVNAVAFSPDGGVLAAVSNDRSVRLWDSGTGRRLRRLTGHTNRVGAAAFTPDGGTLATGDVNGTTILWNPATGRKIGQLTGPGSVVKAVAFAPDGTALATAGGDRMIRLWDTATGRQIRQLSGRLGPVTALAFGPDGTTLVSGDDDGAVILWNTATGRRIRDFDGGVGWVVSVAVAPDGATIAAKTNLGQVDLWNAATGGLIRSIPFTDAGAPDPLVFTSDGRFVLQGSRDLQAADVATGTRANLLAESTGEVRKVAFASRGDIFATADKDDVVWLWSATTAKRRRRLAGKAGAVNMMALSPDGDTLAVADGSSGIQLWHTATGEQAHQLAHPTGTVESVAFSPDGGTVATGSRDGTAILWDVGSGTRVATLAGLANGDWAVLLPDGSYKLSGDAGQELWWTLGQLRFSAGELDHLEPSIRRLAPDSPLPRPVRDTPEDRKGPSAPRRRRNS</sequence>
<feature type="repeat" description="WD" evidence="3">
    <location>
        <begin position="1367"/>
        <end position="1408"/>
    </location>
</feature>
<dbReference type="Pfam" id="PF13676">
    <property type="entry name" value="TIR_2"/>
    <property type="match status" value="1"/>
</dbReference>
<proteinExistence type="predicted"/>
<dbReference type="InterPro" id="IPR000157">
    <property type="entry name" value="TIR_dom"/>
</dbReference>
<feature type="repeat" description="WD" evidence="3">
    <location>
        <begin position="1038"/>
        <end position="1070"/>
    </location>
</feature>
<dbReference type="InParanoid" id="E3JD58"/>
<keyword evidence="8" id="KW-1185">Reference proteome</keyword>
<dbReference type="SUPFAM" id="SSF52200">
    <property type="entry name" value="Toll/Interleukin receptor TIR domain"/>
    <property type="match status" value="1"/>
</dbReference>